<feature type="compositionally biased region" description="Polar residues" evidence="5">
    <location>
        <begin position="129"/>
        <end position="138"/>
    </location>
</feature>
<evidence type="ECO:0000256" key="3">
    <source>
        <dbReference type="ARBA" id="ARBA00022833"/>
    </source>
</evidence>
<reference evidence="8" key="1">
    <citation type="journal article" date="2015" name="PLoS Genet.">
        <title>Genome Sequence and Transcriptome Analyses of Chrysochromulina tobin: Metabolic Tools for Enhanced Algal Fitness in the Prominent Order Prymnesiales (Haptophyceae).</title>
        <authorList>
            <person name="Hovde B.T."/>
            <person name="Deodato C.R."/>
            <person name="Hunsperger H.M."/>
            <person name="Ryken S.A."/>
            <person name="Yost W."/>
            <person name="Jha R.K."/>
            <person name="Patterson J."/>
            <person name="Monnat R.J. Jr."/>
            <person name="Barlow S.B."/>
            <person name="Starkenburg S.R."/>
            <person name="Cattolico R.A."/>
        </authorList>
    </citation>
    <scope>NUCLEOTIDE SEQUENCE</scope>
    <source>
        <strain evidence="8">CCMP291</strain>
    </source>
</reference>
<accession>A0A0M0K6L8</accession>
<comment type="caution">
    <text evidence="7">The sequence shown here is derived from an EMBL/GenBank/DDBJ whole genome shotgun (WGS) entry which is preliminary data.</text>
</comment>
<keyword evidence="3 4" id="KW-0862">Zinc</keyword>
<dbReference type="PROSITE" id="PS50103">
    <property type="entry name" value="ZF_C3H1"/>
    <property type="match status" value="1"/>
</dbReference>
<proteinExistence type="predicted"/>
<feature type="domain" description="C3H1-type" evidence="6">
    <location>
        <begin position="96"/>
        <end position="124"/>
    </location>
</feature>
<dbReference type="SUPFAM" id="SSF90229">
    <property type="entry name" value="CCCH zinc finger"/>
    <property type="match status" value="1"/>
</dbReference>
<evidence type="ECO:0000256" key="5">
    <source>
        <dbReference type="SAM" id="MobiDB-lite"/>
    </source>
</evidence>
<dbReference type="InterPro" id="IPR036855">
    <property type="entry name" value="Znf_CCCH_sf"/>
</dbReference>
<protein>
    <recommendedName>
        <fullName evidence="6">C3H1-type domain-containing protein</fullName>
    </recommendedName>
</protein>
<evidence type="ECO:0000256" key="4">
    <source>
        <dbReference type="PROSITE-ProRule" id="PRU00723"/>
    </source>
</evidence>
<keyword evidence="2 4" id="KW-0863">Zinc-finger</keyword>
<keyword evidence="8" id="KW-1185">Reference proteome</keyword>
<dbReference type="SMART" id="SM00356">
    <property type="entry name" value="ZnF_C3H1"/>
    <property type="match status" value="1"/>
</dbReference>
<evidence type="ECO:0000313" key="8">
    <source>
        <dbReference type="Proteomes" id="UP000037460"/>
    </source>
</evidence>
<dbReference type="Gene3D" id="4.10.1000.10">
    <property type="entry name" value="Zinc finger, CCCH-type"/>
    <property type="match status" value="1"/>
</dbReference>
<dbReference type="OrthoDB" id="410307at2759"/>
<feature type="region of interest" description="Disordered" evidence="5">
    <location>
        <begin position="1"/>
        <end position="52"/>
    </location>
</feature>
<feature type="region of interest" description="Disordered" evidence="5">
    <location>
        <begin position="75"/>
        <end position="96"/>
    </location>
</feature>
<keyword evidence="1 4" id="KW-0479">Metal-binding</keyword>
<dbReference type="Proteomes" id="UP000037460">
    <property type="component" value="Unassembled WGS sequence"/>
</dbReference>
<organism evidence="7 8">
    <name type="scientific">Chrysochromulina tobinii</name>
    <dbReference type="NCBI Taxonomy" id="1460289"/>
    <lineage>
        <taxon>Eukaryota</taxon>
        <taxon>Haptista</taxon>
        <taxon>Haptophyta</taxon>
        <taxon>Prymnesiophyceae</taxon>
        <taxon>Prymnesiales</taxon>
        <taxon>Chrysochromulinaceae</taxon>
        <taxon>Chrysochromulina</taxon>
    </lineage>
</organism>
<evidence type="ECO:0000259" key="6">
    <source>
        <dbReference type="PROSITE" id="PS50103"/>
    </source>
</evidence>
<evidence type="ECO:0000256" key="2">
    <source>
        <dbReference type="ARBA" id="ARBA00022771"/>
    </source>
</evidence>
<feature type="region of interest" description="Disordered" evidence="5">
    <location>
        <begin position="122"/>
        <end position="176"/>
    </location>
</feature>
<dbReference type="GO" id="GO:0008270">
    <property type="term" value="F:zinc ion binding"/>
    <property type="evidence" value="ECO:0007669"/>
    <property type="project" value="UniProtKB-KW"/>
</dbReference>
<feature type="zinc finger region" description="C3H1-type" evidence="4">
    <location>
        <begin position="96"/>
        <end position="124"/>
    </location>
</feature>
<sequence>MEHPRGPVVAVDVPSGYGAQGGALPPEDLSPSAAGSREAALPGMWPAPPAGRLPGWQQELGVLVGLGGLAPAPAPEVLIPAPPPPASREARQRKQAEERMICGMWAQTGSCAYGSRCQFAHDLSPGRAPSNNGSVSPTDEQRAGSPEGSPAGTNELPPGPLIGNLSSQQHALPAFK</sequence>
<evidence type="ECO:0000256" key="1">
    <source>
        <dbReference type="ARBA" id="ARBA00022723"/>
    </source>
</evidence>
<dbReference type="Pfam" id="PF00642">
    <property type="entry name" value="zf-CCCH"/>
    <property type="match status" value="1"/>
</dbReference>
<evidence type="ECO:0000313" key="7">
    <source>
        <dbReference type="EMBL" id="KOO34267.1"/>
    </source>
</evidence>
<dbReference type="InterPro" id="IPR000571">
    <property type="entry name" value="Znf_CCCH"/>
</dbReference>
<gene>
    <name evidence="7" type="ORF">Ctob_012009</name>
</gene>
<dbReference type="EMBL" id="JWZX01001275">
    <property type="protein sequence ID" value="KOO34267.1"/>
    <property type="molecule type" value="Genomic_DNA"/>
</dbReference>
<name>A0A0M0K6L8_9EUKA</name>
<feature type="non-terminal residue" evidence="7">
    <location>
        <position position="176"/>
    </location>
</feature>
<dbReference type="AlphaFoldDB" id="A0A0M0K6L8"/>